<dbReference type="EMBL" id="LUFC02001097">
    <property type="protein sequence ID" value="KAF4485571.1"/>
    <property type="molecule type" value="Genomic_DNA"/>
</dbReference>
<protein>
    <submittedName>
        <fullName evidence="1">Uncharacterized protein</fullName>
    </submittedName>
</protein>
<dbReference type="OrthoDB" id="5278621at2759"/>
<evidence type="ECO:0000313" key="2">
    <source>
        <dbReference type="Proteomes" id="UP000737391"/>
    </source>
</evidence>
<reference evidence="1" key="1">
    <citation type="submission" date="2020-01" db="EMBL/GenBank/DDBJ databases">
        <title>Identification and distribution of gene clusters putatively required for synthesis of sphingolipid metabolism inhibitors in phylogenetically diverse species of the filamentous fungus Fusarium.</title>
        <authorList>
            <person name="Kim H.-S."/>
            <person name="Busman M."/>
            <person name="Brown D.W."/>
            <person name="Divon H."/>
            <person name="Uhlig S."/>
            <person name="Proctor R.H."/>
        </authorList>
    </citation>
    <scope>NUCLEOTIDE SEQUENCE</scope>
    <source>
        <strain evidence="1">NRRL 31653</strain>
    </source>
</reference>
<organism evidence="1 2">
    <name type="scientific">Fusarium agapanthi</name>
    <dbReference type="NCBI Taxonomy" id="1803897"/>
    <lineage>
        <taxon>Eukaryota</taxon>
        <taxon>Fungi</taxon>
        <taxon>Dikarya</taxon>
        <taxon>Ascomycota</taxon>
        <taxon>Pezizomycotina</taxon>
        <taxon>Sordariomycetes</taxon>
        <taxon>Hypocreomycetidae</taxon>
        <taxon>Hypocreales</taxon>
        <taxon>Nectriaceae</taxon>
        <taxon>Fusarium</taxon>
        <taxon>Fusarium fujikuroi species complex</taxon>
    </lineage>
</organism>
<evidence type="ECO:0000313" key="1">
    <source>
        <dbReference type="EMBL" id="KAF4485571.1"/>
    </source>
</evidence>
<dbReference type="AlphaFoldDB" id="A0A9P5AYW5"/>
<name>A0A9P5AYW5_9HYPO</name>
<keyword evidence="2" id="KW-1185">Reference proteome</keyword>
<dbReference type="Proteomes" id="UP000737391">
    <property type="component" value="Unassembled WGS sequence"/>
</dbReference>
<proteinExistence type="predicted"/>
<accession>A0A9P5AYW5</accession>
<comment type="caution">
    <text evidence="1">The sequence shown here is derived from an EMBL/GenBank/DDBJ whole genome shotgun (WGS) entry which is preliminary data.</text>
</comment>
<gene>
    <name evidence="1" type="ORF">FAGAP_11588</name>
</gene>
<sequence>MSDKPMTNLTNTVPKARVNGAIGGTAQKSGGLFSNEGVIGKLFTTEGSIGITVTTWEDRRKHELTVWYRNQYRLQKLPGVAATDNLSLHP</sequence>